<feature type="domain" description="F-box" evidence="6">
    <location>
        <begin position="258"/>
        <end position="304"/>
    </location>
</feature>
<feature type="repeat" description="WD" evidence="4">
    <location>
        <begin position="466"/>
        <end position="505"/>
    </location>
</feature>
<keyword evidence="8" id="KW-1185">Reference proteome</keyword>
<dbReference type="Gene3D" id="1.20.1280.50">
    <property type="match status" value="1"/>
</dbReference>
<dbReference type="STRING" id="764103.G7DWX5"/>
<keyword evidence="3" id="KW-0833">Ubl conjugation pathway</keyword>
<dbReference type="PROSITE" id="PS00678">
    <property type="entry name" value="WD_REPEATS_1"/>
    <property type="match status" value="4"/>
</dbReference>
<dbReference type="InterPro" id="IPR015943">
    <property type="entry name" value="WD40/YVTN_repeat-like_dom_sf"/>
</dbReference>
<sequence length="811" mass="88621">MSPSLERGNSAIPTAFYSASPAATPQADPLTNLLWGDAASLRLPGASSGETTNAVLAPLDQPVPRYGRTDSTEINLANAGVDDLARPFDGMVMRSSTSTPVSAILNQASSSHAQVTASARQTAIEDAQSADSSVPNSPMPSLSGQPEHSSSRNSSRSHHPHLPVDFEHGFGVQGNPGGDCKRLCLRHQRMVDGGLMGGLQKSIEDLPLGDQEAVNSVWSLFSSSSGSRRTLILRGLLTICCPSQLSFLSEQLKAECRLDPFSLLPREICLRALGYLDAISLGRAAQVSKVWKSLADDDILWRNMCEQHIEKKCEKCGWGLPLMERRKKAKRGSRSLAMGESPSSASGTTSPADEAHDHEHVHLPGASHMERPHKRNRLEQDASTEEKRTRRTRPWKTVYCERLVIERNWRRGVPTVKVLQGHADAVTCLQVEENLPHPSFPILMTGSWDRTVRIWNLETEKTIGVLIGHTRGVRALQFDSAKLITGSMDHTLKIWSWRTGEVIRTLEGHRDAVISLHYDDKLLVSGSADSTIKVWDFSSAECFTLRGHREWVNAVRIWSPTSNPATKVEDMISSTGSLASLSTPPEDPLKLLFSASDDGTCRVWDLSKRECLRVLEGHVAQVQSLRVISIDQAVLANLTGRSSMDSRLREVDISGNDATCASAAHRIDALANGQALRHMSNLRSPVNAAMLPHIEFGSGLIPLLLSGSLDNTIKLWDVAESTCAKTLFGHVEGVWSVDMDKLRVVSASHDRTIKVWDRQSGKCERTLTGHRGAVTCISLLDDKIITGGDDAAVHVWLMGSPFNPEHSSVST</sequence>
<dbReference type="PROSITE" id="PS50181">
    <property type="entry name" value="FBOX"/>
    <property type="match status" value="1"/>
</dbReference>
<comment type="caution">
    <text evidence="7">The sequence shown here is derived from an EMBL/GenBank/DDBJ whole genome shotgun (WGS) entry which is preliminary data.</text>
</comment>
<evidence type="ECO:0000259" key="6">
    <source>
        <dbReference type="PROSITE" id="PS50181"/>
    </source>
</evidence>
<dbReference type="OMA" id="NIEYNWR"/>
<name>G7DWX5_MIXOS</name>
<reference evidence="7 8" key="1">
    <citation type="journal article" date="2011" name="J. Gen. Appl. Microbiol.">
        <title>Draft genome sequencing of the enigmatic basidiomycete Mixia osmundae.</title>
        <authorList>
            <person name="Nishida H."/>
            <person name="Nagatsuka Y."/>
            <person name="Sugiyama J."/>
        </authorList>
    </citation>
    <scope>NUCLEOTIDE SEQUENCE [LARGE SCALE GENOMIC DNA]</scope>
    <source>
        <strain evidence="8">CBS 9802 / IAM 14324 / JCM 22182 / KY 12970</strain>
    </source>
</reference>
<protein>
    <recommendedName>
        <fullName evidence="6">F-box domain-containing protein</fullName>
    </recommendedName>
</protein>
<dbReference type="InterPro" id="IPR001680">
    <property type="entry name" value="WD40_rpt"/>
</dbReference>
<dbReference type="Gene3D" id="2.130.10.10">
    <property type="entry name" value="YVTN repeat-like/Quinoprotein amine dehydrogenase"/>
    <property type="match status" value="4"/>
</dbReference>
<feature type="compositionally biased region" description="Low complexity" evidence="5">
    <location>
        <begin position="339"/>
        <end position="352"/>
    </location>
</feature>
<gene>
    <name evidence="7" type="primary">Mo01727</name>
    <name evidence="7" type="ORF">E5Q_01727</name>
</gene>
<evidence type="ECO:0000256" key="1">
    <source>
        <dbReference type="ARBA" id="ARBA00022574"/>
    </source>
</evidence>
<evidence type="ECO:0000256" key="4">
    <source>
        <dbReference type="PROSITE-ProRule" id="PRU00221"/>
    </source>
</evidence>
<dbReference type="PROSITE" id="PS50294">
    <property type="entry name" value="WD_REPEATS_REGION"/>
    <property type="match status" value="5"/>
</dbReference>
<dbReference type="InParanoid" id="G7DWX5"/>
<dbReference type="PANTHER" id="PTHR19872:SF9">
    <property type="entry name" value="UBIQUITIN-BINDING SDF UBIQUITIN LIGASE COMPLEX SUBUNIT"/>
    <property type="match status" value="1"/>
</dbReference>
<dbReference type="Proteomes" id="UP000009131">
    <property type="component" value="Unassembled WGS sequence"/>
</dbReference>
<feature type="repeat" description="WD" evidence="4">
    <location>
        <begin position="506"/>
        <end position="545"/>
    </location>
</feature>
<dbReference type="EMBL" id="BABT02000054">
    <property type="protein sequence ID" value="GAA95072.1"/>
    <property type="molecule type" value="Genomic_DNA"/>
</dbReference>
<evidence type="ECO:0000256" key="3">
    <source>
        <dbReference type="ARBA" id="ARBA00022786"/>
    </source>
</evidence>
<dbReference type="CDD" id="cd22147">
    <property type="entry name" value="F-box_SpPof1-like"/>
    <property type="match status" value="1"/>
</dbReference>
<evidence type="ECO:0000313" key="8">
    <source>
        <dbReference type="Proteomes" id="UP000009131"/>
    </source>
</evidence>
<dbReference type="eggNOG" id="KOG0274">
    <property type="taxonomic scope" value="Eukaryota"/>
</dbReference>
<evidence type="ECO:0000256" key="5">
    <source>
        <dbReference type="SAM" id="MobiDB-lite"/>
    </source>
</evidence>
<dbReference type="InterPro" id="IPR051075">
    <property type="entry name" value="SCF_subunit_WD-repeat"/>
</dbReference>
<accession>G7DWX5</accession>
<feature type="repeat" description="WD" evidence="4">
    <location>
        <begin position="419"/>
        <end position="465"/>
    </location>
</feature>
<feature type="repeat" description="WD" evidence="4">
    <location>
        <begin position="591"/>
        <end position="614"/>
    </location>
</feature>
<dbReference type="SMART" id="SM00320">
    <property type="entry name" value="WD40"/>
    <property type="match status" value="7"/>
</dbReference>
<dbReference type="HOGENOM" id="CLU_000288_103_1_1"/>
<dbReference type="SUPFAM" id="SSF81383">
    <property type="entry name" value="F-box domain"/>
    <property type="match status" value="1"/>
</dbReference>
<dbReference type="CDD" id="cd00200">
    <property type="entry name" value="WD40"/>
    <property type="match status" value="1"/>
</dbReference>
<evidence type="ECO:0000313" key="7">
    <source>
        <dbReference type="EMBL" id="GAA95072.1"/>
    </source>
</evidence>
<reference evidence="7 8" key="2">
    <citation type="journal article" date="2012" name="Open Biol.">
        <title>Characteristics of nucleosomes and linker DNA regions on the genome of the basidiomycete Mixia osmundae revealed by mono- and dinucleosome mapping.</title>
        <authorList>
            <person name="Nishida H."/>
            <person name="Kondo S."/>
            <person name="Matsumoto T."/>
            <person name="Suzuki Y."/>
            <person name="Yoshikawa H."/>
            <person name="Taylor T.D."/>
            <person name="Sugiyama J."/>
        </authorList>
    </citation>
    <scope>NUCLEOTIDE SEQUENCE [LARGE SCALE GENOMIC DNA]</scope>
    <source>
        <strain evidence="8">CBS 9802 / IAM 14324 / JCM 22182 / KY 12970</strain>
    </source>
</reference>
<dbReference type="PANTHER" id="PTHR19872">
    <property type="entry name" value="UBIQUITIN LIGASE SPECIFICITY FACTOR/HREP PROTEIN"/>
    <property type="match status" value="1"/>
</dbReference>
<keyword evidence="1 4" id="KW-0853">WD repeat</keyword>
<dbReference type="PRINTS" id="PR00320">
    <property type="entry name" value="GPROTEINBRPT"/>
</dbReference>
<feature type="compositionally biased region" description="Basic and acidic residues" evidence="5">
    <location>
        <begin position="377"/>
        <end position="388"/>
    </location>
</feature>
<proteinExistence type="predicted"/>
<dbReference type="RefSeq" id="XP_014566684.1">
    <property type="nucleotide sequence ID" value="XM_014711198.1"/>
</dbReference>
<dbReference type="InterPro" id="IPR036322">
    <property type="entry name" value="WD40_repeat_dom_sf"/>
</dbReference>
<feature type="repeat" description="WD" evidence="4">
    <location>
        <begin position="727"/>
        <end position="766"/>
    </location>
</feature>
<keyword evidence="2" id="KW-0677">Repeat</keyword>
<dbReference type="PROSITE" id="PS50082">
    <property type="entry name" value="WD_REPEATS_2"/>
    <property type="match status" value="7"/>
</dbReference>
<feature type="repeat" description="WD" evidence="4">
    <location>
        <begin position="703"/>
        <end position="726"/>
    </location>
</feature>
<dbReference type="InterPro" id="IPR036047">
    <property type="entry name" value="F-box-like_dom_sf"/>
</dbReference>
<feature type="compositionally biased region" description="Basic and acidic residues" evidence="5">
    <location>
        <begin position="353"/>
        <end position="362"/>
    </location>
</feature>
<dbReference type="InterPro" id="IPR020472">
    <property type="entry name" value="WD40_PAC1"/>
</dbReference>
<dbReference type="Pfam" id="PF00400">
    <property type="entry name" value="WD40"/>
    <property type="match status" value="7"/>
</dbReference>
<organism evidence="7 8">
    <name type="scientific">Mixia osmundae (strain CBS 9802 / IAM 14324 / JCM 22182 / KY 12970)</name>
    <dbReference type="NCBI Taxonomy" id="764103"/>
    <lineage>
        <taxon>Eukaryota</taxon>
        <taxon>Fungi</taxon>
        <taxon>Dikarya</taxon>
        <taxon>Basidiomycota</taxon>
        <taxon>Pucciniomycotina</taxon>
        <taxon>Mixiomycetes</taxon>
        <taxon>Mixiales</taxon>
        <taxon>Mixiaceae</taxon>
        <taxon>Mixia</taxon>
    </lineage>
</organism>
<dbReference type="AlphaFoldDB" id="G7DWX5"/>
<dbReference type="InterPro" id="IPR019775">
    <property type="entry name" value="WD40_repeat_CS"/>
</dbReference>
<feature type="region of interest" description="Disordered" evidence="5">
    <location>
        <begin position="116"/>
        <end position="170"/>
    </location>
</feature>
<feature type="repeat" description="WD" evidence="4">
    <location>
        <begin position="767"/>
        <end position="796"/>
    </location>
</feature>
<evidence type="ECO:0000256" key="2">
    <source>
        <dbReference type="ARBA" id="ARBA00022737"/>
    </source>
</evidence>
<dbReference type="InterPro" id="IPR001810">
    <property type="entry name" value="F-box_dom"/>
</dbReference>
<dbReference type="SUPFAM" id="SSF50978">
    <property type="entry name" value="WD40 repeat-like"/>
    <property type="match status" value="1"/>
</dbReference>
<dbReference type="OrthoDB" id="5580488at2759"/>
<dbReference type="Pfam" id="PF12937">
    <property type="entry name" value="F-box-like"/>
    <property type="match status" value="1"/>
</dbReference>
<feature type="compositionally biased region" description="Polar residues" evidence="5">
    <location>
        <begin position="129"/>
        <end position="147"/>
    </location>
</feature>
<feature type="region of interest" description="Disordered" evidence="5">
    <location>
        <begin position="329"/>
        <end position="391"/>
    </location>
</feature>